<reference evidence="6 7" key="1">
    <citation type="submission" date="2019-04" db="EMBL/GenBank/DDBJ databases">
        <title>Genome sequence of Pelagicola litoralis CL-ES2.</title>
        <authorList>
            <person name="Cao J."/>
        </authorList>
    </citation>
    <scope>NUCLEOTIDE SEQUENCE [LARGE SCALE GENOMIC DNA]</scope>
    <source>
        <strain evidence="6 7">CL-ES2</strain>
    </source>
</reference>
<proteinExistence type="predicted"/>
<organism evidence="6 7">
    <name type="scientific">Shimia litoralis</name>
    <dbReference type="NCBI Taxonomy" id="420403"/>
    <lineage>
        <taxon>Bacteria</taxon>
        <taxon>Pseudomonadati</taxon>
        <taxon>Pseudomonadota</taxon>
        <taxon>Alphaproteobacteria</taxon>
        <taxon>Rhodobacterales</taxon>
        <taxon>Roseobacteraceae</taxon>
    </lineage>
</organism>
<dbReference type="EMBL" id="SULI01000011">
    <property type="protein sequence ID" value="TKZ20524.1"/>
    <property type="molecule type" value="Genomic_DNA"/>
</dbReference>
<feature type="domain" description="HTH tetR-type" evidence="5">
    <location>
        <begin position="10"/>
        <end position="70"/>
    </location>
</feature>
<dbReference type="GO" id="GO:0000976">
    <property type="term" value="F:transcription cis-regulatory region binding"/>
    <property type="evidence" value="ECO:0007669"/>
    <property type="project" value="TreeGrafter"/>
</dbReference>
<dbReference type="SUPFAM" id="SSF46689">
    <property type="entry name" value="Homeodomain-like"/>
    <property type="match status" value="1"/>
</dbReference>
<dbReference type="PANTHER" id="PTHR30055">
    <property type="entry name" value="HTH-TYPE TRANSCRIPTIONAL REGULATOR RUTR"/>
    <property type="match status" value="1"/>
</dbReference>
<dbReference type="PANTHER" id="PTHR30055:SF234">
    <property type="entry name" value="HTH-TYPE TRANSCRIPTIONAL REGULATOR BETI"/>
    <property type="match status" value="1"/>
</dbReference>
<gene>
    <name evidence="6" type="ORF">FAP39_10570</name>
</gene>
<sequence>MDVENSPKHTVAEAAWLDAAYKLLTTQGVEAVKVMPLARMLGVSRTSFYWHFKSREALLEEMIRRWEEQNTGNLVARTEAYAESICEAMFNLFDCWLDSGLFDARLDLAVRNWARNDDALQLRLDEADKCRSGAIADMFKRFGYSDVQAEVRSMSIIYTQIGYISMQVTEDWHERIGRMPDYIKVFTGKYPSDSEIRRFWARHDADAPNVGPAETAESAGPIA</sequence>
<evidence type="ECO:0000313" key="7">
    <source>
        <dbReference type="Proteomes" id="UP000306575"/>
    </source>
</evidence>
<evidence type="ECO:0000259" key="5">
    <source>
        <dbReference type="PROSITE" id="PS50977"/>
    </source>
</evidence>
<dbReference type="InterPro" id="IPR009057">
    <property type="entry name" value="Homeodomain-like_sf"/>
</dbReference>
<evidence type="ECO:0000256" key="4">
    <source>
        <dbReference type="PROSITE-ProRule" id="PRU00335"/>
    </source>
</evidence>
<dbReference type="OrthoDB" id="3218408at2"/>
<keyword evidence="7" id="KW-1185">Reference proteome</keyword>
<keyword evidence="1" id="KW-0805">Transcription regulation</keyword>
<dbReference type="Gene3D" id="1.10.357.10">
    <property type="entry name" value="Tetracycline Repressor, domain 2"/>
    <property type="match status" value="1"/>
</dbReference>
<feature type="DNA-binding region" description="H-T-H motif" evidence="4">
    <location>
        <begin position="33"/>
        <end position="52"/>
    </location>
</feature>
<keyword evidence="3" id="KW-0804">Transcription</keyword>
<name>A0A4U7N7G2_9RHOB</name>
<dbReference type="GO" id="GO:0003700">
    <property type="term" value="F:DNA-binding transcription factor activity"/>
    <property type="evidence" value="ECO:0007669"/>
    <property type="project" value="TreeGrafter"/>
</dbReference>
<dbReference type="PRINTS" id="PR00455">
    <property type="entry name" value="HTHTETR"/>
</dbReference>
<protein>
    <submittedName>
        <fullName evidence="6">TetR/AcrR family transcriptional regulator</fullName>
    </submittedName>
</protein>
<dbReference type="RefSeq" id="WP_138016369.1">
    <property type="nucleotide sequence ID" value="NZ_SULI01000011.1"/>
</dbReference>
<dbReference type="InterPro" id="IPR001647">
    <property type="entry name" value="HTH_TetR"/>
</dbReference>
<evidence type="ECO:0000256" key="2">
    <source>
        <dbReference type="ARBA" id="ARBA00023125"/>
    </source>
</evidence>
<dbReference type="Proteomes" id="UP000306575">
    <property type="component" value="Unassembled WGS sequence"/>
</dbReference>
<dbReference type="AlphaFoldDB" id="A0A4U7N7G2"/>
<dbReference type="PROSITE" id="PS50977">
    <property type="entry name" value="HTH_TETR_2"/>
    <property type="match status" value="1"/>
</dbReference>
<comment type="caution">
    <text evidence="6">The sequence shown here is derived from an EMBL/GenBank/DDBJ whole genome shotgun (WGS) entry which is preliminary data.</text>
</comment>
<evidence type="ECO:0000313" key="6">
    <source>
        <dbReference type="EMBL" id="TKZ20524.1"/>
    </source>
</evidence>
<dbReference type="Pfam" id="PF00440">
    <property type="entry name" value="TetR_N"/>
    <property type="match status" value="1"/>
</dbReference>
<keyword evidence="2 4" id="KW-0238">DNA-binding</keyword>
<accession>A0A4U7N7G2</accession>
<dbReference type="InterPro" id="IPR050109">
    <property type="entry name" value="HTH-type_TetR-like_transc_reg"/>
</dbReference>
<evidence type="ECO:0000256" key="1">
    <source>
        <dbReference type="ARBA" id="ARBA00023015"/>
    </source>
</evidence>
<evidence type="ECO:0000256" key="3">
    <source>
        <dbReference type="ARBA" id="ARBA00023163"/>
    </source>
</evidence>